<evidence type="ECO:0000313" key="1">
    <source>
        <dbReference type="EMBL" id="KAG9248116.1"/>
    </source>
</evidence>
<gene>
    <name evidence="1" type="ORF">BJ878DRAFT_489585</name>
</gene>
<accession>A0A9P8CK17</accession>
<reference evidence="1" key="1">
    <citation type="journal article" date="2021" name="IMA Fungus">
        <title>Genomic characterization of three marine fungi, including Emericellopsis atlantica sp. nov. with signatures of a generalist lifestyle and marine biomass degradation.</title>
        <authorList>
            <person name="Hagestad O.C."/>
            <person name="Hou L."/>
            <person name="Andersen J.H."/>
            <person name="Hansen E.H."/>
            <person name="Altermark B."/>
            <person name="Li C."/>
            <person name="Kuhnert E."/>
            <person name="Cox R.J."/>
            <person name="Crous P.W."/>
            <person name="Spatafora J.W."/>
            <person name="Lail K."/>
            <person name="Amirebrahimi M."/>
            <person name="Lipzen A."/>
            <person name="Pangilinan J."/>
            <person name="Andreopoulos W."/>
            <person name="Hayes R.D."/>
            <person name="Ng V."/>
            <person name="Grigoriev I.V."/>
            <person name="Jackson S.A."/>
            <person name="Sutton T.D.S."/>
            <person name="Dobson A.D.W."/>
            <person name="Rama T."/>
        </authorList>
    </citation>
    <scope>NUCLEOTIDE SEQUENCE</scope>
    <source>
        <strain evidence="1">TRa3180A</strain>
    </source>
</reference>
<evidence type="ECO:0000313" key="2">
    <source>
        <dbReference type="Proteomes" id="UP000887226"/>
    </source>
</evidence>
<keyword evidence="2" id="KW-1185">Reference proteome</keyword>
<dbReference type="EMBL" id="MU253755">
    <property type="protein sequence ID" value="KAG9248116.1"/>
    <property type="molecule type" value="Genomic_DNA"/>
</dbReference>
<dbReference type="AlphaFoldDB" id="A0A9P8CK17"/>
<dbReference type="Proteomes" id="UP000887226">
    <property type="component" value="Unassembled WGS sequence"/>
</dbReference>
<proteinExistence type="predicted"/>
<organism evidence="1 2">
    <name type="scientific">Calycina marina</name>
    <dbReference type="NCBI Taxonomy" id="1763456"/>
    <lineage>
        <taxon>Eukaryota</taxon>
        <taxon>Fungi</taxon>
        <taxon>Dikarya</taxon>
        <taxon>Ascomycota</taxon>
        <taxon>Pezizomycotina</taxon>
        <taxon>Leotiomycetes</taxon>
        <taxon>Helotiales</taxon>
        <taxon>Pezizellaceae</taxon>
        <taxon>Calycina</taxon>
    </lineage>
</organism>
<sequence>MCLVGDDFVGPEIVNTFVAMLPAICLTLPPILCRYNLLGEHAFEPPTTFGMFAELTLKLAFPTWQFELLNDDFVGLFSERISIFIDKHLVTFENFQALPSCFDIPRPSCRVIDFEVAADSSRRLRRTILVKFAIEITSFWCRSGAYSFRLWRRCNTQILTR</sequence>
<name>A0A9P8CK17_9HELO</name>
<protein>
    <submittedName>
        <fullName evidence="1">Uncharacterized protein</fullName>
    </submittedName>
</protein>
<comment type="caution">
    <text evidence="1">The sequence shown here is derived from an EMBL/GenBank/DDBJ whole genome shotgun (WGS) entry which is preliminary data.</text>
</comment>